<evidence type="ECO:0000256" key="6">
    <source>
        <dbReference type="PIRSR" id="PIRSR600175-1"/>
    </source>
</evidence>
<gene>
    <name evidence="8" type="ORF">KC01_LOCUS32679</name>
</gene>
<dbReference type="GO" id="GO:0046872">
    <property type="term" value="F:metal ion binding"/>
    <property type="evidence" value="ECO:0007669"/>
    <property type="project" value="UniProtKB-KW"/>
</dbReference>
<dbReference type="EMBL" id="OZ035827">
    <property type="protein sequence ID" value="CAL1605265.1"/>
    <property type="molecule type" value="Genomic_DNA"/>
</dbReference>
<dbReference type="GO" id="GO:0005886">
    <property type="term" value="C:plasma membrane"/>
    <property type="evidence" value="ECO:0007669"/>
    <property type="project" value="TreeGrafter"/>
</dbReference>
<dbReference type="InterPro" id="IPR037272">
    <property type="entry name" value="SNS_sf"/>
</dbReference>
<dbReference type="PRINTS" id="PR00176">
    <property type="entry name" value="NANEUSMPORT"/>
</dbReference>
<sequence length="233" mass="27295">MPVAPLWAALFFFMLLLLGLDSQFVGVEGFVTGIMDLFPHRYNYKYKREIAVALCCLLCFIIDLSMVTQGGMYVFQLFDYYSASGMTLLWQAFCQCMVISWVYGADRFMDDVARMIGYRPLPWMKWCWSFITPCVCLGIFLFHLVNYKPLTYNNDYIYPWWGEVIGWFLALSSMLCIPVSIIYQLFRAKGSFSQRWTHLTTPIWGRHHLEYMAPDIKPPQPEEHKIIISESVM</sequence>
<evidence type="ECO:0000256" key="2">
    <source>
        <dbReference type="ARBA" id="ARBA00022448"/>
    </source>
</evidence>
<accession>A0AAV2LW12</accession>
<dbReference type="PANTHER" id="PTHR11616">
    <property type="entry name" value="SODIUM/CHLORIDE DEPENDENT TRANSPORTER"/>
    <property type="match status" value="1"/>
</dbReference>
<reference evidence="8 9" key="1">
    <citation type="submission" date="2024-04" db="EMBL/GenBank/DDBJ databases">
        <authorList>
            <person name="Waldvogel A.-M."/>
            <person name="Schoenle A."/>
        </authorList>
    </citation>
    <scope>NUCLEOTIDE SEQUENCE [LARGE SCALE GENOMIC DNA]</scope>
</reference>
<evidence type="ECO:0000313" key="9">
    <source>
        <dbReference type="Proteomes" id="UP001497482"/>
    </source>
</evidence>
<protein>
    <submittedName>
        <fullName evidence="8">Uncharacterized protein</fullName>
    </submittedName>
</protein>
<keyword evidence="4 7" id="KW-1133">Transmembrane helix</keyword>
<evidence type="ECO:0000313" key="8">
    <source>
        <dbReference type="EMBL" id="CAL1605265.1"/>
    </source>
</evidence>
<feature type="transmembrane region" description="Helical" evidence="7">
    <location>
        <begin position="50"/>
        <end position="68"/>
    </location>
</feature>
<feature type="binding site" evidence="6">
    <location>
        <position position="18"/>
    </location>
    <ligand>
        <name>Na(+)</name>
        <dbReference type="ChEBI" id="CHEBI:29101"/>
        <label>1</label>
    </ligand>
</feature>
<keyword evidence="6" id="KW-0915">Sodium</keyword>
<name>A0AAV2LW12_KNICA</name>
<dbReference type="GO" id="GO:0005332">
    <property type="term" value="F:gamma-aminobutyric acid:sodium:chloride symporter activity"/>
    <property type="evidence" value="ECO:0007669"/>
    <property type="project" value="TreeGrafter"/>
</dbReference>
<keyword evidence="9" id="KW-1185">Reference proteome</keyword>
<keyword evidence="6" id="KW-0479">Metal-binding</keyword>
<keyword evidence="3 7" id="KW-0812">Transmembrane</keyword>
<feature type="binding site" evidence="6">
    <location>
        <position position="21"/>
    </location>
    <ligand>
        <name>Na(+)</name>
        <dbReference type="ChEBI" id="CHEBI:29101"/>
        <label>1</label>
    </ligand>
</feature>
<dbReference type="AlphaFoldDB" id="A0AAV2LW12"/>
<dbReference type="Proteomes" id="UP001497482">
    <property type="component" value="Chromosome 5"/>
</dbReference>
<feature type="transmembrane region" description="Helical" evidence="7">
    <location>
        <begin position="6"/>
        <end position="38"/>
    </location>
</feature>
<dbReference type="PANTHER" id="PTHR11616:SF96">
    <property type="entry name" value="SODIUM- AND CHLORIDE-DEPENDENT CREATINE TRANSPORTER 1"/>
    <property type="match status" value="1"/>
</dbReference>
<evidence type="ECO:0000256" key="7">
    <source>
        <dbReference type="SAM" id="Phobius"/>
    </source>
</evidence>
<feature type="transmembrane region" description="Helical" evidence="7">
    <location>
        <begin position="165"/>
        <end position="186"/>
    </location>
</feature>
<feature type="transmembrane region" description="Helical" evidence="7">
    <location>
        <begin position="126"/>
        <end position="145"/>
    </location>
</feature>
<comment type="subcellular location">
    <subcellularLocation>
        <location evidence="1">Membrane</location>
        <topology evidence="1">Multi-pass membrane protein</topology>
    </subcellularLocation>
</comment>
<dbReference type="Pfam" id="PF00209">
    <property type="entry name" value="SNF"/>
    <property type="match status" value="1"/>
</dbReference>
<evidence type="ECO:0000256" key="1">
    <source>
        <dbReference type="ARBA" id="ARBA00004141"/>
    </source>
</evidence>
<organism evidence="8 9">
    <name type="scientific">Knipowitschia caucasica</name>
    <name type="common">Caucasian dwarf goby</name>
    <name type="synonym">Pomatoschistus caucasicus</name>
    <dbReference type="NCBI Taxonomy" id="637954"/>
    <lineage>
        <taxon>Eukaryota</taxon>
        <taxon>Metazoa</taxon>
        <taxon>Chordata</taxon>
        <taxon>Craniata</taxon>
        <taxon>Vertebrata</taxon>
        <taxon>Euteleostomi</taxon>
        <taxon>Actinopterygii</taxon>
        <taxon>Neopterygii</taxon>
        <taxon>Teleostei</taxon>
        <taxon>Neoteleostei</taxon>
        <taxon>Acanthomorphata</taxon>
        <taxon>Gobiaria</taxon>
        <taxon>Gobiiformes</taxon>
        <taxon>Gobioidei</taxon>
        <taxon>Gobiidae</taxon>
        <taxon>Gobiinae</taxon>
        <taxon>Knipowitschia</taxon>
    </lineage>
</organism>
<dbReference type="SUPFAM" id="SSF161070">
    <property type="entry name" value="SNF-like"/>
    <property type="match status" value="1"/>
</dbReference>
<proteinExistence type="predicted"/>
<keyword evidence="2" id="KW-0813">Transport</keyword>
<feature type="binding site" evidence="6">
    <location>
        <position position="22"/>
    </location>
    <ligand>
        <name>Na(+)</name>
        <dbReference type="ChEBI" id="CHEBI:29101"/>
        <label>1</label>
    </ligand>
</feature>
<keyword evidence="5 7" id="KW-0472">Membrane</keyword>
<evidence type="ECO:0000256" key="5">
    <source>
        <dbReference type="ARBA" id="ARBA00023136"/>
    </source>
</evidence>
<evidence type="ECO:0000256" key="3">
    <source>
        <dbReference type="ARBA" id="ARBA00022692"/>
    </source>
</evidence>
<dbReference type="InterPro" id="IPR000175">
    <property type="entry name" value="Na/ntran_symport"/>
</dbReference>
<dbReference type="PROSITE" id="PS50267">
    <property type="entry name" value="NA_NEUROTRAN_SYMP_3"/>
    <property type="match status" value="1"/>
</dbReference>
<feature type="transmembrane region" description="Helical" evidence="7">
    <location>
        <begin position="88"/>
        <end position="105"/>
    </location>
</feature>
<evidence type="ECO:0000256" key="4">
    <source>
        <dbReference type="ARBA" id="ARBA00022989"/>
    </source>
</evidence>